<keyword evidence="3" id="KW-1185">Reference proteome</keyword>
<accession>A0A5C6AYZ6</accession>
<evidence type="ECO:0000313" key="3">
    <source>
        <dbReference type="Proteomes" id="UP000320735"/>
    </source>
</evidence>
<sequence length="109" mass="11929">MVTKRVWHGEGEHPALFGRHSRRLRNAQFCRWLTVAATTVDPCRARPPSHVFRWGSTGSYHGQGVMQGPCDVKGYDRVSGVGSTSNRSRPDIGLSSIGGISDTSRYDAA</sequence>
<name>A0A5C6AYZ6_9PLAN</name>
<evidence type="ECO:0000313" key="2">
    <source>
        <dbReference type="EMBL" id="TWU04216.1"/>
    </source>
</evidence>
<feature type="region of interest" description="Disordered" evidence="1">
    <location>
        <begin position="77"/>
        <end position="109"/>
    </location>
</feature>
<evidence type="ECO:0000256" key="1">
    <source>
        <dbReference type="SAM" id="MobiDB-lite"/>
    </source>
</evidence>
<reference evidence="2 3" key="1">
    <citation type="submission" date="2019-02" db="EMBL/GenBank/DDBJ databases">
        <title>Deep-cultivation of Planctomycetes and their phenomic and genomic characterization uncovers novel biology.</title>
        <authorList>
            <person name="Wiegand S."/>
            <person name="Jogler M."/>
            <person name="Boedeker C."/>
            <person name="Pinto D."/>
            <person name="Vollmers J."/>
            <person name="Rivas-Marin E."/>
            <person name="Kohn T."/>
            <person name="Peeters S.H."/>
            <person name="Heuer A."/>
            <person name="Rast P."/>
            <person name="Oberbeckmann S."/>
            <person name="Bunk B."/>
            <person name="Jeske O."/>
            <person name="Meyerdierks A."/>
            <person name="Storesund J.E."/>
            <person name="Kallscheuer N."/>
            <person name="Luecker S."/>
            <person name="Lage O.M."/>
            <person name="Pohl T."/>
            <person name="Merkel B.J."/>
            <person name="Hornburger P."/>
            <person name="Mueller R.-W."/>
            <person name="Bruemmer F."/>
            <person name="Labrenz M."/>
            <person name="Spormann A.M."/>
            <person name="Op Den Camp H."/>
            <person name="Overmann J."/>
            <person name="Amann R."/>
            <person name="Jetten M.S.M."/>
            <person name="Mascher T."/>
            <person name="Medema M.H."/>
            <person name="Devos D.P."/>
            <person name="Kaster A.-K."/>
            <person name="Ovreas L."/>
            <person name="Rohde M."/>
            <person name="Galperin M.Y."/>
            <person name="Jogler C."/>
        </authorList>
    </citation>
    <scope>NUCLEOTIDE SEQUENCE [LARGE SCALE GENOMIC DNA]</scope>
    <source>
        <strain evidence="2 3">CA54</strain>
    </source>
</reference>
<gene>
    <name evidence="2" type="ORF">CA54_60980</name>
</gene>
<proteinExistence type="predicted"/>
<protein>
    <submittedName>
        <fullName evidence="2">Uncharacterized protein</fullName>
    </submittedName>
</protein>
<dbReference type="EMBL" id="SJPP01000005">
    <property type="protein sequence ID" value="TWU04216.1"/>
    <property type="molecule type" value="Genomic_DNA"/>
</dbReference>
<comment type="caution">
    <text evidence="2">The sequence shown here is derived from an EMBL/GenBank/DDBJ whole genome shotgun (WGS) entry which is preliminary data.</text>
</comment>
<dbReference type="Proteomes" id="UP000320735">
    <property type="component" value="Unassembled WGS sequence"/>
</dbReference>
<dbReference type="AlphaFoldDB" id="A0A5C6AYZ6"/>
<organism evidence="2 3">
    <name type="scientific">Symmachiella macrocystis</name>
    <dbReference type="NCBI Taxonomy" id="2527985"/>
    <lineage>
        <taxon>Bacteria</taxon>
        <taxon>Pseudomonadati</taxon>
        <taxon>Planctomycetota</taxon>
        <taxon>Planctomycetia</taxon>
        <taxon>Planctomycetales</taxon>
        <taxon>Planctomycetaceae</taxon>
        <taxon>Symmachiella</taxon>
    </lineage>
</organism>